<keyword evidence="2" id="KW-0560">Oxidoreductase</keyword>
<proteinExistence type="inferred from homology"/>
<keyword evidence="4" id="KW-1185">Reference proteome</keyword>
<dbReference type="InterPro" id="IPR020904">
    <property type="entry name" value="Sc_DH/Rdtase_CS"/>
</dbReference>
<dbReference type="InterPro" id="IPR036291">
    <property type="entry name" value="NAD(P)-bd_dom_sf"/>
</dbReference>
<dbReference type="Pfam" id="PF13561">
    <property type="entry name" value="adh_short_C2"/>
    <property type="match status" value="1"/>
</dbReference>
<dbReference type="PROSITE" id="PS00061">
    <property type="entry name" value="ADH_SHORT"/>
    <property type="match status" value="1"/>
</dbReference>
<dbReference type="Proteomes" id="UP001064087">
    <property type="component" value="Chromosome"/>
</dbReference>
<organism evidence="3 4">
    <name type="scientific">Roseovarius pelagicus</name>
    <dbReference type="NCBI Taxonomy" id="2980108"/>
    <lineage>
        <taxon>Bacteria</taxon>
        <taxon>Pseudomonadati</taxon>
        <taxon>Pseudomonadota</taxon>
        <taxon>Alphaproteobacteria</taxon>
        <taxon>Rhodobacterales</taxon>
        <taxon>Roseobacteraceae</taxon>
        <taxon>Roseovarius</taxon>
    </lineage>
</organism>
<dbReference type="InterPro" id="IPR002347">
    <property type="entry name" value="SDR_fam"/>
</dbReference>
<protein>
    <submittedName>
        <fullName evidence="3">SDR family oxidoreductase</fullName>
    </submittedName>
</protein>
<dbReference type="PANTHER" id="PTHR24321">
    <property type="entry name" value="DEHYDROGENASES, SHORT CHAIN"/>
    <property type="match status" value="1"/>
</dbReference>
<evidence type="ECO:0000256" key="1">
    <source>
        <dbReference type="ARBA" id="ARBA00006484"/>
    </source>
</evidence>
<reference evidence="3" key="1">
    <citation type="submission" date="2022-10" db="EMBL/GenBank/DDBJ databases">
        <title>Roseovarius pelagicus sp. nov., isolated from Arctic seawater.</title>
        <authorList>
            <person name="Hong Y.W."/>
            <person name="Hwang C.Y."/>
        </authorList>
    </citation>
    <scope>NUCLEOTIDE SEQUENCE</scope>
    <source>
        <strain evidence="3">HL-MP18</strain>
    </source>
</reference>
<dbReference type="EMBL" id="CP106738">
    <property type="protein sequence ID" value="UXX82163.1"/>
    <property type="molecule type" value="Genomic_DNA"/>
</dbReference>
<dbReference type="CDD" id="cd05233">
    <property type="entry name" value="SDR_c"/>
    <property type="match status" value="1"/>
</dbReference>
<dbReference type="Gene3D" id="3.40.50.720">
    <property type="entry name" value="NAD(P)-binding Rossmann-like Domain"/>
    <property type="match status" value="1"/>
</dbReference>
<evidence type="ECO:0000256" key="2">
    <source>
        <dbReference type="ARBA" id="ARBA00023002"/>
    </source>
</evidence>
<sequence length="255" mass="26120">MTSRVVITAGASGIGLGLARRFAAQGDRVAICDSDAAAVADMAKALPDVIAEVADVTDETQMTAFLGRIEAVWGGVDVVCANAGTGGPAGRIEDLDYAAWQACIGVNLHGAFLTCRWAARLMRAQGAGSIIITSSTAGLFGYPLRSPYASAKWALNGLTKTLASELGPAGVRVNAICPGAVEGDRMDRVVAMEAAAGGRSEDTVRASYVTGVSMRTWVNVDDLADMALFLASPAASKVSGQIIAVDGHTDALVTS</sequence>
<dbReference type="PRINTS" id="PR00080">
    <property type="entry name" value="SDRFAMILY"/>
</dbReference>
<name>A0ABY6D7U1_9RHOB</name>
<dbReference type="RefSeq" id="WP_263047167.1">
    <property type="nucleotide sequence ID" value="NZ_CP106738.1"/>
</dbReference>
<dbReference type="PRINTS" id="PR00081">
    <property type="entry name" value="GDHRDH"/>
</dbReference>
<comment type="similarity">
    <text evidence="1">Belongs to the short-chain dehydrogenases/reductases (SDR) family.</text>
</comment>
<gene>
    <name evidence="3" type="ORF">N7U68_13750</name>
</gene>
<accession>A0ABY6D7U1</accession>
<evidence type="ECO:0000313" key="3">
    <source>
        <dbReference type="EMBL" id="UXX82163.1"/>
    </source>
</evidence>
<evidence type="ECO:0000313" key="4">
    <source>
        <dbReference type="Proteomes" id="UP001064087"/>
    </source>
</evidence>
<dbReference type="PANTHER" id="PTHR24321:SF8">
    <property type="entry name" value="ESTRADIOL 17-BETA-DEHYDROGENASE 8-RELATED"/>
    <property type="match status" value="1"/>
</dbReference>
<dbReference type="SUPFAM" id="SSF51735">
    <property type="entry name" value="NAD(P)-binding Rossmann-fold domains"/>
    <property type="match status" value="1"/>
</dbReference>